<sequence length="38" mass="4340">MDEMIYEYDSSGIPLVKLPEDSHAKMAINDIMAKLELK</sequence>
<evidence type="ECO:0000313" key="1">
    <source>
        <dbReference type="EMBL" id="MPN10152.1"/>
    </source>
</evidence>
<dbReference type="EMBL" id="VSSQ01056294">
    <property type="protein sequence ID" value="MPN10152.1"/>
    <property type="molecule type" value="Genomic_DNA"/>
</dbReference>
<name>A0A645F9C3_9ZZZZ</name>
<dbReference type="AlphaFoldDB" id="A0A645F9C3"/>
<gene>
    <name evidence="1" type="ORF">SDC9_157447</name>
</gene>
<protein>
    <submittedName>
        <fullName evidence="1">Uncharacterized protein</fullName>
    </submittedName>
</protein>
<accession>A0A645F9C3</accession>
<proteinExistence type="predicted"/>
<organism evidence="1">
    <name type="scientific">bioreactor metagenome</name>
    <dbReference type="NCBI Taxonomy" id="1076179"/>
    <lineage>
        <taxon>unclassified sequences</taxon>
        <taxon>metagenomes</taxon>
        <taxon>ecological metagenomes</taxon>
    </lineage>
</organism>
<reference evidence="1" key="1">
    <citation type="submission" date="2019-08" db="EMBL/GenBank/DDBJ databases">
        <authorList>
            <person name="Kucharzyk K."/>
            <person name="Murdoch R.W."/>
            <person name="Higgins S."/>
            <person name="Loffler F."/>
        </authorList>
    </citation>
    <scope>NUCLEOTIDE SEQUENCE</scope>
</reference>
<comment type="caution">
    <text evidence="1">The sequence shown here is derived from an EMBL/GenBank/DDBJ whole genome shotgun (WGS) entry which is preliminary data.</text>
</comment>